<evidence type="ECO:0000313" key="2">
    <source>
        <dbReference type="Proteomes" id="UP000063919"/>
    </source>
</evidence>
<dbReference type="RefSeq" id="WP_053945999.1">
    <property type="nucleotide sequence ID" value="NZ_CP012622.1"/>
</dbReference>
<dbReference type="KEGG" id="scj:SCANT_v1c03240"/>
<dbReference type="STRING" id="362837.SCANT_v1c03240"/>
<name>A0A0M3SJ73_9MOLU</name>
<reference evidence="1 2" key="1">
    <citation type="journal article" date="2015" name="Genome Announc.">
        <title>Complete Genome Sequence of Spiroplasma cantharicola CC-1T (DSM 21588), a Bacterium Isolated from Soldier Beetle (Cantharis carolinus).</title>
        <authorList>
            <person name="Lo W.S."/>
            <person name="Liu P.Y."/>
            <person name="Kuo C.H."/>
        </authorList>
    </citation>
    <scope>NUCLEOTIDE SEQUENCE [LARGE SCALE GENOMIC DNA]</scope>
    <source>
        <strain evidence="1 2">CC-1</strain>
    </source>
</reference>
<organism evidence="1 2">
    <name type="scientific">Spiroplasma cantharicola</name>
    <dbReference type="NCBI Taxonomy" id="362837"/>
    <lineage>
        <taxon>Bacteria</taxon>
        <taxon>Bacillati</taxon>
        <taxon>Mycoplasmatota</taxon>
        <taxon>Mollicutes</taxon>
        <taxon>Entomoplasmatales</taxon>
        <taxon>Spiroplasmataceae</taxon>
        <taxon>Spiroplasma</taxon>
    </lineage>
</organism>
<sequence>MICCDCKSKRNHCSCSIFECDCTNIISCFCCLFGKWEQKENQLNISQTFINYSKEVIKIKIIPNIIKKDIENSLKEFKKVENSLNKINKDDYIKYIDSNYDPEYIARLIEKNNIAKLTYFISKLELYIDLSNILIEISKYLDYKNVYLKIKAITNEIVSLLPSIAEIFASYEESLDNSLEYEALKEKMYLFDLNLINLENKLEFKIT</sequence>
<evidence type="ECO:0000313" key="1">
    <source>
        <dbReference type="EMBL" id="ALD66234.1"/>
    </source>
</evidence>
<gene>
    <name evidence="1" type="ORF">SCANT_v1c03240</name>
</gene>
<dbReference type="EMBL" id="CP012622">
    <property type="protein sequence ID" value="ALD66234.1"/>
    <property type="molecule type" value="Genomic_DNA"/>
</dbReference>
<protein>
    <submittedName>
        <fullName evidence="1">Uncharacterized protein</fullName>
    </submittedName>
</protein>
<dbReference type="PATRIC" id="fig|362837.3.peg.326"/>
<dbReference type="AlphaFoldDB" id="A0A0M3SJ73"/>
<proteinExistence type="predicted"/>
<keyword evidence="2" id="KW-1185">Reference proteome</keyword>
<dbReference type="OrthoDB" id="389325at2"/>
<dbReference type="Proteomes" id="UP000063919">
    <property type="component" value="Chromosome"/>
</dbReference>
<accession>A0A0M3SJ73</accession>